<name>A0ABM3JM61_BACDO</name>
<keyword evidence="11" id="KW-0325">Glycoprotein</keyword>
<dbReference type="PANTHER" id="PTHR24238:SF75">
    <property type="entry name" value="CHOLECYSTOKININ-LIKE RECEPTOR AT 17D1-RELATED"/>
    <property type="match status" value="1"/>
</dbReference>
<keyword evidence="9" id="KW-1015">Disulfide bond</keyword>
<evidence type="ECO:0000256" key="13">
    <source>
        <dbReference type="ARBA" id="ARBA00023288"/>
    </source>
</evidence>
<keyword evidence="4 14" id="KW-0812">Transmembrane</keyword>
<dbReference type="RefSeq" id="XP_049310317.1">
    <property type="nucleotide sequence ID" value="XM_049454360.1"/>
</dbReference>
<evidence type="ECO:0000256" key="14">
    <source>
        <dbReference type="RuleBase" id="RU000688"/>
    </source>
</evidence>
<feature type="transmembrane region" description="Helical" evidence="16">
    <location>
        <begin position="182"/>
        <end position="203"/>
    </location>
</feature>
<evidence type="ECO:0000256" key="9">
    <source>
        <dbReference type="ARBA" id="ARBA00023157"/>
    </source>
</evidence>
<organism evidence="18 19">
    <name type="scientific">Bactrocera dorsalis</name>
    <name type="common">Oriental fruit fly</name>
    <name type="synonym">Dacus dorsalis</name>
    <dbReference type="NCBI Taxonomy" id="27457"/>
    <lineage>
        <taxon>Eukaryota</taxon>
        <taxon>Metazoa</taxon>
        <taxon>Ecdysozoa</taxon>
        <taxon>Arthropoda</taxon>
        <taxon>Hexapoda</taxon>
        <taxon>Insecta</taxon>
        <taxon>Pterygota</taxon>
        <taxon>Neoptera</taxon>
        <taxon>Endopterygota</taxon>
        <taxon>Diptera</taxon>
        <taxon>Brachycera</taxon>
        <taxon>Muscomorpha</taxon>
        <taxon>Tephritoidea</taxon>
        <taxon>Tephritidae</taxon>
        <taxon>Bactrocera</taxon>
        <taxon>Bactrocera</taxon>
    </lineage>
</organism>
<evidence type="ECO:0000256" key="3">
    <source>
        <dbReference type="ARBA" id="ARBA00022475"/>
    </source>
</evidence>
<evidence type="ECO:0000256" key="11">
    <source>
        <dbReference type="ARBA" id="ARBA00023180"/>
    </source>
</evidence>
<evidence type="ECO:0000256" key="7">
    <source>
        <dbReference type="ARBA" id="ARBA00023136"/>
    </source>
</evidence>
<dbReference type="PANTHER" id="PTHR24238">
    <property type="entry name" value="G-PROTEIN COUPLED RECEPTOR"/>
    <property type="match status" value="1"/>
</dbReference>
<evidence type="ECO:0000256" key="12">
    <source>
        <dbReference type="ARBA" id="ARBA00023224"/>
    </source>
</evidence>
<feature type="transmembrane region" description="Helical" evidence="16">
    <location>
        <begin position="273"/>
        <end position="297"/>
    </location>
</feature>
<accession>A0ABM3JM61</accession>
<feature type="transmembrane region" description="Helical" evidence="16">
    <location>
        <begin position="571"/>
        <end position="599"/>
    </location>
</feature>
<evidence type="ECO:0000259" key="17">
    <source>
        <dbReference type="PROSITE" id="PS50262"/>
    </source>
</evidence>
<keyword evidence="18" id="KW-1185">Reference proteome</keyword>
<dbReference type="InterPro" id="IPR017452">
    <property type="entry name" value="GPCR_Rhodpsn_7TM"/>
</dbReference>
<evidence type="ECO:0000256" key="5">
    <source>
        <dbReference type="ARBA" id="ARBA00022989"/>
    </source>
</evidence>
<evidence type="ECO:0000256" key="6">
    <source>
        <dbReference type="ARBA" id="ARBA00023040"/>
    </source>
</evidence>
<dbReference type="Pfam" id="PF00001">
    <property type="entry name" value="7tm_1"/>
    <property type="match status" value="1"/>
</dbReference>
<keyword evidence="3" id="KW-1003">Cell membrane</keyword>
<dbReference type="SUPFAM" id="SSF81321">
    <property type="entry name" value="Family A G protein-coupled receptor-like"/>
    <property type="match status" value="1"/>
</dbReference>
<keyword evidence="5 16" id="KW-1133">Transmembrane helix</keyword>
<feature type="transmembrane region" description="Helical" evidence="16">
    <location>
        <begin position="605"/>
        <end position="628"/>
    </location>
</feature>
<comment type="similarity">
    <text evidence="2 14">Belongs to the G-protein coupled receptor 1 family.</text>
</comment>
<feature type="transmembrane region" description="Helical" evidence="16">
    <location>
        <begin position="109"/>
        <end position="133"/>
    </location>
</feature>
<evidence type="ECO:0000256" key="4">
    <source>
        <dbReference type="ARBA" id="ARBA00022692"/>
    </source>
</evidence>
<dbReference type="Proteomes" id="UP001652620">
    <property type="component" value="Chromosome 4"/>
</dbReference>
<feature type="domain" description="G-protein coupled receptors family 1 profile" evidence="17">
    <location>
        <begin position="124"/>
        <end position="626"/>
    </location>
</feature>
<dbReference type="Gene3D" id="1.20.1070.10">
    <property type="entry name" value="Rhodopsin 7-helix transmembrane proteins"/>
    <property type="match status" value="2"/>
</dbReference>
<evidence type="ECO:0000256" key="16">
    <source>
        <dbReference type="SAM" id="Phobius"/>
    </source>
</evidence>
<dbReference type="InterPro" id="IPR000276">
    <property type="entry name" value="GPCR_Rhodpsn"/>
</dbReference>
<keyword evidence="13" id="KW-0449">Lipoprotein</keyword>
<dbReference type="PRINTS" id="PR00237">
    <property type="entry name" value="GPCRRHODOPSN"/>
</dbReference>
<feature type="transmembrane region" description="Helical" evidence="16">
    <location>
        <begin position="224"/>
        <end position="245"/>
    </location>
</feature>
<evidence type="ECO:0000256" key="1">
    <source>
        <dbReference type="ARBA" id="ARBA00004651"/>
    </source>
</evidence>
<evidence type="ECO:0000313" key="18">
    <source>
        <dbReference type="Proteomes" id="UP001652620"/>
    </source>
</evidence>
<keyword evidence="6 14" id="KW-0297">G-protein coupled receptor</keyword>
<dbReference type="PRINTS" id="PR01822">
    <property type="entry name" value="CCYSTOKININR"/>
</dbReference>
<protein>
    <submittedName>
        <fullName evidence="19">Cholecystokinin receptor type A-like</fullName>
    </submittedName>
</protein>
<dbReference type="PROSITE" id="PS50262">
    <property type="entry name" value="G_PROTEIN_RECEP_F1_2"/>
    <property type="match status" value="1"/>
</dbReference>
<feature type="region of interest" description="Disordered" evidence="15">
    <location>
        <begin position="388"/>
        <end position="411"/>
    </location>
</feature>
<evidence type="ECO:0000256" key="10">
    <source>
        <dbReference type="ARBA" id="ARBA00023170"/>
    </source>
</evidence>
<evidence type="ECO:0000256" key="15">
    <source>
        <dbReference type="SAM" id="MobiDB-lite"/>
    </source>
</evidence>
<comment type="subcellular location">
    <subcellularLocation>
        <location evidence="1">Cell membrane</location>
        <topology evidence="1">Multi-pass membrane protein</topology>
    </subcellularLocation>
</comment>
<gene>
    <name evidence="19" type="primary">LOC105222670</name>
</gene>
<proteinExistence type="inferred from homology"/>
<keyword evidence="10 14" id="KW-0675">Receptor</keyword>
<keyword evidence="8" id="KW-0564">Palmitate</keyword>
<keyword evidence="7 16" id="KW-0472">Membrane</keyword>
<dbReference type="PROSITE" id="PS00237">
    <property type="entry name" value="G_PROTEIN_RECEP_F1_1"/>
    <property type="match status" value="1"/>
</dbReference>
<evidence type="ECO:0000256" key="2">
    <source>
        <dbReference type="ARBA" id="ARBA00010663"/>
    </source>
</evidence>
<sequence>MFIYTREYESEKFSNYSYELKSKSTSPTPTYATGISVTSVEPAAALVAAGTLSRELLNEDLNMTVNENVRLILPQAPSPLTFVFQNESAFGDNGTSAVTPRISSEIPIWLIPCYCVIFFFAIFGNLLVISTLVQNRRMRNVTNVFLLNLAISDMLLGVLCMPITLVGTLLRHFIFGEFFCKLIQFSQAGSVAVSSWTLVAISCERYYAICHPLRSRTWQTINHAYRIIGFIWFGSIICMTPIALFSQLIPTSRQGLRKCRDQWPEDTIAYERFYNIFLDLTLLVLPLFVLCVAYILITRTLYVGMRAERALVLGGNSTNGSTPAKQHDNSSLGAIATVTKSTAAAPSATLQSPFLRRFNLKMSLRCHSRQANIGNYGIRSDDHDVAAGAQSDTSYHQQHQHRPQQQQQQNQLKYYDAGVIEDISNKSFSTASVKTPQNLFGLRVLSDVDAAEPQMDLQQKNSREMRNNTMRDLHGYNNNGNKSEPSIYTLQQHSHQHRQSRLTLRANLAHHSSNQQQNFWKPTPLQLQQQYLMDNRRIFDSSPTIRNSESALRRSNEAKNLESKKRVVKMLFVLVLEFFICWTPLYVINTISMFIGPAIYEYIDYTSICFFQLLAYSSSCCNPITYCFMNASFRRAFLDTFKGLRMSSVTSRRVGEAGFSGWVKRRRRTTGGGDSVSCTQLPALGTNNSISLTNNTIIVPNINTAKHNSQTPQSN</sequence>
<feature type="transmembrane region" description="Helical" evidence="16">
    <location>
        <begin position="145"/>
        <end position="170"/>
    </location>
</feature>
<reference evidence="19" key="1">
    <citation type="submission" date="2025-08" db="UniProtKB">
        <authorList>
            <consortium name="RefSeq"/>
        </authorList>
    </citation>
    <scope>IDENTIFICATION</scope>
    <source>
        <tissue evidence="19">Adult</tissue>
    </source>
</reference>
<evidence type="ECO:0000256" key="8">
    <source>
        <dbReference type="ARBA" id="ARBA00023139"/>
    </source>
</evidence>
<evidence type="ECO:0000313" key="19">
    <source>
        <dbReference type="RefSeq" id="XP_049310317.1"/>
    </source>
</evidence>
<dbReference type="InterPro" id="IPR009126">
    <property type="entry name" value="Cholcskin_rcpt"/>
</dbReference>
<keyword evidence="12 14" id="KW-0807">Transducer</keyword>
<dbReference type="GeneID" id="105222670"/>
<dbReference type="SMART" id="SM01381">
    <property type="entry name" value="7TM_GPCR_Srsx"/>
    <property type="match status" value="1"/>
</dbReference>